<dbReference type="InterPro" id="IPR005828">
    <property type="entry name" value="MFS_sugar_transport-like"/>
</dbReference>
<feature type="transmembrane region" description="Helical" evidence="5">
    <location>
        <begin position="106"/>
        <end position="127"/>
    </location>
</feature>
<dbReference type="KEGG" id="gmw:113511102"/>
<evidence type="ECO:0000313" key="8">
    <source>
        <dbReference type="RefSeq" id="XP_026750493.2"/>
    </source>
</evidence>
<dbReference type="Gene3D" id="1.20.1250.20">
    <property type="entry name" value="MFS general substrate transporter like domains"/>
    <property type="match status" value="1"/>
</dbReference>
<evidence type="ECO:0000256" key="2">
    <source>
        <dbReference type="ARBA" id="ARBA00022692"/>
    </source>
</evidence>
<keyword evidence="7" id="KW-1185">Reference proteome</keyword>
<feature type="transmembrane region" description="Helical" evidence="5">
    <location>
        <begin position="320"/>
        <end position="340"/>
    </location>
</feature>
<protein>
    <submittedName>
        <fullName evidence="8">Solute carrier family 2, facilitated glucose transporter member 8-like</fullName>
    </submittedName>
</protein>
<dbReference type="PROSITE" id="PS50850">
    <property type="entry name" value="MFS"/>
    <property type="match status" value="1"/>
</dbReference>
<dbReference type="InterPro" id="IPR005829">
    <property type="entry name" value="Sugar_transporter_CS"/>
</dbReference>
<proteinExistence type="predicted"/>
<evidence type="ECO:0000259" key="6">
    <source>
        <dbReference type="PROSITE" id="PS50850"/>
    </source>
</evidence>
<sequence length="481" mass="52632">MVSGVWFQTFTAIAASFGSASMGLLNVWPSYTQYLYTANDTVYLAKPMTDSEVALLGSLPSLGGMIGTAVTGVLIDKFGRRLGGLSITIPFVLSWAIIYVSSSSLLILAARLLGGIAGGAYLIYGPVFISEVADDSIRGLLATFPNLFYGIGVFFSYLLGWYSTYSVTIWINLLVAVICCLLVMSVKESPIFLLRQNREEDTTNAIAHYKGSSPSSTVVLKELSKLKLRLTPIVELISINEDSLSKTEEAEKEKLNSDSVIPEIQQKQSSWRSLFASPSSRRAFFTLLTIITLQVFMGLVPVQVFAKKVFNEADPSKADLFSVIFALMLIFGCFVTAFISDKAGRRVLVINSSGLVAISMVMLGVQTQKSLGAPWVTVVIILLYCFFFMCGAGTVPYVLMSEIFTPEVQNIASLLIGEWVWFLNFAIIAIFPYITSCLGMHGAFYIFAGFALINAVVSYIIVPETKGLSNVDIQEAFSRRK</sequence>
<dbReference type="PANTHER" id="PTHR48021:SF33">
    <property type="entry name" value="AT22075P-RELATED"/>
    <property type="match status" value="1"/>
</dbReference>
<keyword evidence="2 5" id="KW-0812">Transmembrane</keyword>
<evidence type="ECO:0000256" key="4">
    <source>
        <dbReference type="ARBA" id="ARBA00023136"/>
    </source>
</evidence>
<dbReference type="SUPFAM" id="SSF103473">
    <property type="entry name" value="MFS general substrate transporter"/>
    <property type="match status" value="1"/>
</dbReference>
<feature type="transmembrane region" description="Helical" evidence="5">
    <location>
        <begin position="139"/>
        <end position="159"/>
    </location>
</feature>
<dbReference type="InterPro" id="IPR036259">
    <property type="entry name" value="MFS_trans_sf"/>
</dbReference>
<evidence type="ECO:0000256" key="1">
    <source>
        <dbReference type="ARBA" id="ARBA00004141"/>
    </source>
</evidence>
<evidence type="ECO:0000256" key="5">
    <source>
        <dbReference type="SAM" id="Phobius"/>
    </source>
</evidence>
<dbReference type="InterPro" id="IPR020846">
    <property type="entry name" value="MFS_dom"/>
</dbReference>
<feature type="transmembrane region" description="Helical" evidence="5">
    <location>
        <begin position="411"/>
        <end position="431"/>
    </location>
</feature>
<dbReference type="RefSeq" id="XP_026750493.2">
    <property type="nucleotide sequence ID" value="XM_026894692.3"/>
</dbReference>
<feature type="domain" description="Major facilitator superfamily (MFS) profile" evidence="6">
    <location>
        <begin position="1"/>
        <end position="466"/>
    </location>
</feature>
<organism evidence="7 8">
    <name type="scientific">Galleria mellonella</name>
    <name type="common">Greater wax moth</name>
    <dbReference type="NCBI Taxonomy" id="7137"/>
    <lineage>
        <taxon>Eukaryota</taxon>
        <taxon>Metazoa</taxon>
        <taxon>Ecdysozoa</taxon>
        <taxon>Arthropoda</taxon>
        <taxon>Hexapoda</taxon>
        <taxon>Insecta</taxon>
        <taxon>Pterygota</taxon>
        <taxon>Neoptera</taxon>
        <taxon>Endopterygota</taxon>
        <taxon>Lepidoptera</taxon>
        <taxon>Glossata</taxon>
        <taxon>Ditrysia</taxon>
        <taxon>Pyraloidea</taxon>
        <taxon>Pyralidae</taxon>
        <taxon>Galleriinae</taxon>
        <taxon>Galleria</taxon>
    </lineage>
</organism>
<dbReference type="Pfam" id="PF00083">
    <property type="entry name" value="Sugar_tr"/>
    <property type="match status" value="2"/>
</dbReference>
<dbReference type="InParanoid" id="A0A6J1WAY5"/>
<feature type="transmembrane region" description="Helical" evidence="5">
    <location>
        <begin position="165"/>
        <end position="186"/>
    </location>
</feature>
<dbReference type="PROSITE" id="PS00216">
    <property type="entry name" value="SUGAR_TRANSPORT_1"/>
    <property type="match status" value="2"/>
</dbReference>
<dbReference type="Proteomes" id="UP001652740">
    <property type="component" value="Unplaced"/>
</dbReference>
<dbReference type="AlphaFoldDB" id="A0A6J1WAY5"/>
<feature type="transmembrane region" description="Helical" evidence="5">
    <location>
        <begin position="373"/>
        <end position="399"/>
    </location>
</feature>
<feature type="transmembrane region" description="Helical" evidence="5">
    <location>
        <begin position="282"/>
        <end position="300"/>
    </location>
</feature>
<dbReference type="GO" id="GO:0022857">
    <property type="term" value="F:transmembrane transporter activity"/>
    <property type="evidence" value="ECO:0007669"/>
    <property type="project" value="InterPro"/>
</dbReference>
<comment type="subcellular location">
    <subcellularLocation>
        <location evidence="1">Membrane</location>
        <topology evidence="1">Multi-pass membrane protein</topology>
    </subcellularLocation>
</comment>
<evidence type="ECO:0000256" key="3">
    <source>
        <dbReference type="ARBA" id="ARBA00022989"/>
    </source>
</evidence>
<gene>
    <name evidence="8" type="primary">LOC113511102</name>
</gene>
<evidence type="ECO:0000313" key="7">
    <source>
        <dbReference type="Proteomes" id="UP001652740"/>
    </source>
</evidence>
<dbReference type="PANTHER" id="PTHR48021">
    <property type="match status" value="1"/>
</dbReference>
<keyword evidence="3 5" id="KW-1133">Transmembrane helix</keyword>
<dbReference type="PROSITE" id="PS00217">
    <property type="entry name" value="SUGAR_TRANSPORT_2"/>
    <property type="match status" value="1"/>
</dbReference>
<feature type="transmembrane region" description="Helical" evidence="5">
    <location>
        <begin position="347"/>
        <end position="367"/>
    </location>
</feature>
<name>A0A6J1WAY5_GALME</name>
<reference evidence="8" key="1">
    <citation type="submission" date="2025-08" db="UniProtKB">
        <authorList>
            <consortium name="RefSeq"/>
        </authorList>
    </citation>
    <scope>IDENTIFICATION</scope>
    <source>
        <tissue evidence="8">Whole larvae</tissue>
    </source>
</reference>
<feature type="transmembrane region" description="Helical" evidence="5">
    <location>
        <begin position="443"/>
        <end position="462"/>
    </location>
</feature>
<feature type="transmembrane region" description="Helical" evidence="5">
    <location>
        <begin position="82"/>
        <end position="100"/>
    </location>
</feature>
<dbReference type="GO" id="GO:0016020">
    <property type="term" value="C:membrane"/>
    <property type="evidence" value="ECO:0007669"/>
    <property type="project" value="UniProtKB-SubCell"/>
</dbReference>
<feature type="transmembrane region" description="Helical" evidence="5">
    <location>
        <begin position="53"/>
        <end position="75"/>
    </location>
</feature>
<dbReference type="GeneID" id="113511102"/>
<dbReference type="InterPro" id="IPR050549">
    <property type="entry name" value="MFS_Trehalose_Transporter"/>
</dbReference>
<accession>A0A6J1WAY5</accession>
<keyword evidence="4 5" id="KW-0472">Membrane</keyword>